<keyword evidence="2" id="KW-1185">Reference proteome</keyword>
<dbReference type="EMBL" id="CABITT030000008">
    <property type="protein sequence ID" value="VVB16821.1"/>
    <property type="molecule type" value="Genomic_DNA"/>
</dbReference>
<reference evidence="1" key="1">
    <citation type="submission" date="2019-07" db="EMBL/GenBank/DDBJ databases">
        <authorList>
            <person name="Dittberner H."/>
        </authorList>
    </citation>
    <scope>NUCLEOTIDE SEQUENCE [LARGE SCALE GENOMIC DNA]</scope>
</reference>
<dbReference type="GO" id="GO:0005634">
    <property type="term" value="C:nucleus"/>
    <property type="evidence" value="ECO:0007669"/>
    <property type="project" value="TreeGrafter"/>
</dbReference>
<comment type="caution">
    <text evidence="1">The sequence shown here is derived from an EMBL/GenBank/DDBJ whole genome shotgun (WGS) entry which is preliminary data.</text>
</comment>
<name>A0A565CTB4_9BRAS</name>
<dbReference type="Gene3D" id="1.10.405.10">
    <property type="entry name" value="Guanine Nucleotide Dissociation Inhibitor, domain 1"/>
    <property type="match status" value="1"/>
</dbReference>
<evidence type="ECO:0000313" key="2">
    <source>
        <dbReference type="Proteomes" id="UP000489600"/>
    </source>
</evidence>
<dbReference type="AlphaFoldDB" id="A0A565CTB4"/>
<dbReference type="PANTHER" id="PTHR11787">
    <property type="entry name" value="RAB GDP-DISSOCIATION INHIBITOR"/>
    <property type="match status" value="1"/>
</dbReference>
<dbReference type="InterPro" id="IPR018203">
    <property type="entry name" value="GDP_dissociation_inhibitor"/>
</dbReference>
<sequence>MPPSSEKVKSFVGDSRGAIFKDKSLALLMVFFKLVQQHLASTTKIDDSTVRISEEDMEIPFVDFLTKMRLPPKINLIILYAIAMLDYDQDNIETCRDLLKTKEGIDRLALYITSIGRFYECLLLLCI</sequence>
<dbReference type="GO" id="GO:0007264">
    <property type="term" value="P:small GTPase-mediated signal transduction"/>
    <property type="evidence" value="ECO:0007669"/>
    <property type="project" value="InterPro"/>
</dbReference>
<dbReference type="GO" id="GO:0016192">
    <property type="term" value="P:vesicle-mediated transport"/>
    <property type="evidence" value="ECO:0007669"/>
    <property type="project" value="TreeGrafter"/>
</dbReference>
<organism evidence="1 2">
    <name type="scientific">Arabis nemorensis</name>
    <dbReference type="NCBI Taxonomy" id="586526"/>
    <lineage>
        <taxon>Eukaryota</taxon>
        <taxon>Viridiplantae</taxon>
        <taxon>Streptophyta</taxon>
        <taxon>Embryophyta</taxon>
        <taxon>Tracheophyta</taxon>
        <taxon>Spermatophyta</taxon>
        <taxon>Magnoliopsida</taxon>
        <taxon>eudicotyledons</taxon>
        <taxon>Gunneridae</taxon>
        <taxon>Pentapetalae</taxon>
        <taxon>rosids</taxon>
        <taxon>malvids</taxon>
        <taxon>Brassicales</taxon>
        <taxon>Brassicaceae</taxon>
        <taxon>Arabideae</taxon>
        <taxon>Arabis</taxon>
    </lineage>
</organism>
<evidence type="ECO:0000313" key="1">
    <source>
        <dbReference type="EMBL" id="VVB16821.1"/>
    </source>
</evidence>
<dbReference type="GO" id="GO:0005092">
    <property type="term" value="F:GDP-dissociation inhibitor activity"/>
    <property type="evidence" value="ECO:0007669"/>
    <property type="project" value="InterPro"/>
</dbReference>
<protein>
    <submittedName>
        <fullName evidence="1">Uncharacterized protein</fullName>
    </submittedName>
</protein>
<dbReference type="GO" id="GO:0005829">
    <property type="term" value="C:cytosol"/>
    <property type="evidence" value="ECO:0007669"/>
    <property type="project" value="TreeGrafter"/>
</dbReference>
<dbReference type="GO" id="GO:0005968">
    <property type="term" value="C:Rab-protein geranylgeranyltransferase complex"/>
    <property type="evidence" value="ECO:0007669"/>
    <property type="project" value="TreeGrafter"/>
</dbReference>
<proteinExistence type="predicted"/>
<dbReference type="PANTHER" id="PTHR11787:SF4">
    <property type="entry name" value="CHM, RAB ESCORT PROTEIN 1"/>
    <property type="match status" value="1"/>
</dbReference>
<dbReference type="OrthoDB" id="9446342at2759"/>
<accession>A0A565CTB4</accession>
<gene>
    <name evidence="1" type="ORF">ANE_LOCUS27265</name>
</gene>
<dbReference type="Proteomes" id="UP000489600">
    <property type="component" value="Unassembled WGS sequence"/>
</dbReference>